<comment type="caution">
    <text evidence="1">The sequence shown here is derived from an EMBL/GenBank/DDBJ whole genome shotgun (WGS) entry which is preliminary data.</text>
</comment>
<proteinExistence type="predicted"/>
<dbReference type="EMBL" id="BGPR01003280">
    <property type="protein sequence ID" value="GBM86004.1"/>
    <property type="molecule type" value="Genomic_DNA"/>
</dbReference>
<gene>
    <name evidence="1" type="ORF">AVEN_147106_1</name>
</gene>
<dbReference type="AlphaFoldDB" id="A0A4Y2J7V0"/>
<accession>A0A4Y2J7V0</accession>
<keyword evidence="2" id="KW-1185">Reference proteome</keyword>
<reference evidence="1 2" key="1">
    <citation type="journal article" date="2019" name="Sci. Rep.">
        <title>Orb-weaving spider Araneus ventricosus genome elucidates the spidroin gene catalogue.</title>
        <authorList>
            <person name="Kono N."/>
            <person name="Nakamura H."/>
            <person name="Ohtoshi R."/>
            <person name="Moran D.A.P."/>
            <person name="Shinohara A."/>
            <person name="Yoshida Y."/>
            <person name="Fujiwara M."/>
            <person name="Mori M."/>
            <person name="Tomita M."/>
            <person name="Arakawa K."/>
        </authorList>
    </citation>
    <scope>NUCLEOTIDE SEQUENCE [LARGE SCALE GENOMIC DNA]</scope>
</reference>
<organism evidence="1 2">
    <name type="scientific">Araneus ventricosus</name>
    <name type="common">Orbweaver spider</name>
    <name type="synonym">Epeira ventricosa</name>
    <dbReference type="NCBI Taxonomy" id="182803"/>
    <lineage>
        <taxon>Eukaryota</taxon>
        <taxon>Metazoa</taxon>
        <taxon>Ecdysozoa</taxon>
        <taxon>Arthropoda</taxon>
        <taxon>Chelicerata</taxon>
        <taxon>Arachnida</taxon>
        <taxon>Araneae</taxon>
        <taxon>Araneomorphae</taxon>
        <taxon>Entelegynae</taxon>
        <taxon>Araneoidea</taxon>
        <taxon>Araneidae</taxon>
        <taxon>Araneus</taxon>
    </lineage>
</organism>
<evidence type="ECO:0000313" key="1">
    <source>
        <dbReference type="EMBL" id="GBM86004.1"/>
    </source>
</evidence>
<sequence length="95" mass="11029">MPEIMFVTGHGPIPTYLKWFNIRNSDSCGCGDQGNPLHYATSWPLTSSYYLTKPSADLEQLWWKRVLSNNISRAKIRQLIHFIAENEAALFQKKW</sequence>
<evidence type="ECO:0000313" key="2">
    <source>
        <dbReference type="Proteomes" id="UP000499080"/>
    </source>
</evidence>
<protein>
    <submittedName>
        <fullName evidence="1">Uncharacterized protein</fullName>
    </submittedName>
</protein>
<dbReference type="OrthoDB" id="6627400at2759"/>
<name>A0A4Y2J7V0_ARAVE</name>
<dbReference type="Proteomes" id="UP000499080">
    <property type="component" value="Unassembled WGS sequence"/>
</dbReference>